<reference evidence="3 4" key="1">
    <citation type="submission" date="2019-11" db="EMBL/GenBank/DDBJ databases">
        <title>Pseudmonas karstica sp. nov. and Pseudomonas spelaei sp. nov. from caves.</title>
        <authorList>
            <person name="Zeman M."/>
        </authorList>
    </citation>
    <scope>NUCLEOTIDE SEQUENCE [LARGE SCALE GENOMIC DNA]</scope>
    <source>
        <strain evidence="3 4">CCM 7891</strain>
    </source>
</reference>
<proteinExistence type="predicted"/>
<accession>A0A7X2RTD2</accession>
<evidence type="ECO:0000313" key="4">
    <source>
        <dbReference type="Proteomes" id="UP000431485"/>
    </source>
</evidence>
<organism evidence="3 4">
    <name type="scientific">Pseudomonas karstica</name>
    <dbReference type="NCBI Taxonomy" id="1055468"/>
    <lineage>
        <taxon>Bacteria</taxon>
        <taxon>Pseudomonadati</taxon>
        <taxon>Pseudomonadota</taxon>
        <taxon>Gammaproteobacteria</taxon>
        <taxon>Pseudomonadales</taxon>
        <taxon>Pseudomonadaceae</taxon>
        <taxon>Pseudomonas</taxon>
    </lineage>
</organism>
<keyword evidence="4" id="KW-1185">Reference proteome</keyword>
<dbReference type="InterPro" id="IPR046673">
    <property type="entry name" value="ToxA_N"/>
</dbReference>
<evidence type="ECO:0000313" key="3">
    <source>
        <dbReference type="EMBL" id="MTD18860.1"/>
    </source>
</evidence>
<feature type="region of interest" description="Disordered" evidence="1">
    <location>
        <begin position="1"/>
        <end position="25"/>
    </location>
</feature>
<feature type="compositionally biased region" description="Low complexity" evidence="1">
    <location>
        <begin position="1"/>
        <end position="11"/>
    </location>
</feature>
<dbReference type="EMBL" id="WLYI01000006">
    <property type="protein sequence ID" value="MTD18860.1"/>
    <property type="molecule type" value="Genomic_DNA"/>
</dbReference>
<name>A0A7X2RTD2_9PSED</name>
<gene>
    <name evidence="3" type="ORF">GIR22_06810</name>
</gene>
<dbReference type="RefSeq" id="WP_154742575.1">
    <property type="nucleotide sequence ID" value="NZ_JBHSTG010000003.1"/>
</dbReference>
<comment type="caution">
    <text evidence="3">The sequence shown here is derived from an EMBL/GenBank/DDBJ whole genome shotgun (WGS) entry which is preliminary data.</text>
</comment>
<dbReference type="Pfam" id="PF20178">
    <property type="entry name" value="ToxA_N"/>
    <property type="match status" value="1"/>
</dbReference>
<feature type="domain" description="Dermonecrotic toxin N-terminal" evidence="2">
    <location>
        <begin position="515"/>
        <end position="733"/>
    </location>
</feature>
<evidence type="ECO:0000256" key="1">
    <source>
        <dbReference type="SAM" id="MobiDB-lite"/>
    </source>
</evidence>
<dbReference type="OrthoDB" id="7011165at2"/>
<protein>
    <recommendedName>
        <fullName evidence="2">Dermonecrotic toxin N-terminal domain-containing protein</fullName>
    </recommendedName>
</protein>
<dbReference type="Proteomes" id="UP000431485">
    <property type="component" value="Unassembled WGS sequence"/>
</dbReference>
<sequence>MHISLPPSQDPQLDEPEQPPANRVTLDPLLPVTLPVIPPANQTTDEQQAHLIRELGNLNVQIGDLMQEQPSLESMYQQHLAAAFPDLSHPIDPNQIFYNRYREDSEGRKQHLSSDPLGSLLSKLRAPGSEDYLTQEAGAFYRQADTLEADKRLSLIGSAATLTSVLTIAFTKNLNEFWTTPFNDQPSPEKRLVALRRQALAHQLALHTVDGTLSAAGRTLADNVLKYPTAVARQKAFAAGRRPGVYRLALEDGSGFCAAFIMSATGQTPFTGNVLLYSPGEGFEEYDDLARLNEAVAARMGKGESAGKLLVDSLPTSARAEPNGLPVLAENPPVIEADVVATGVHSLRVRQYFNVRDALLKATLPAEGELDLAADLTPQLDICAALAVRNLRLVELREPHWLRTTSAQDQSEYKRLETAMVDSNSELIPLLENISTQPSFSADETEKTLKLQKPAYADVDIAHYKSLVHLRVTSSLPVKVTGYRNERTGTVFICKDPKIDILQYLDGESLTKGSWSTHAIVVLQTLGSYARRNVEPLSLHQVHRTTIATADIIDTSGKKHGRLDNADLHALAQQADIGKKYQEYLKTAFSQSGEGANFAAAWQRANAAKMQKDALESRLNPAAYNLFTFKIPGSGLDWIKVVIEHPDSTARPLVGRYDIEANLLVLGSALEGGQVINGVTVIQRKGTRANGVSVLYAPDAPDGIPFRELVTGLAELDSLKVKPEWQAYFTQRMATNDTEELAQILSDTRSVHRYTLIPITGNFHAFLYSAQLGFQLAHADFRSRSNAEVARESSVNAFMFGVEVADFLMDLLPGKTALSFLRRGIIKGLNNAKKLGHRIPGLIKKTSWDNKASIAIGKTSIRPLEPAWINVVEYRLPPPIDPLFDVEAFAQTNNFKLSRKTGAPSFIDNKNNQFIAMRHENGRYHLYQSYMESGARYVKDPAGNKVDFMVVPGDAKSWKARSERTAIGGGPVMSALGPRTAGQQLDDDLLAVFHLHSTEAEMKELVDPLKELDILQKQQLLDNARRKLGVNEAEFRRMLSSPRGLSERTKVQLRNTILSLRSDADTHFHINRSTRFLTPSLSAPEKDQLYRKIVRIIGKNDDFSKQIRSSIRITDPDTKAEFVGYAITKKQENNLDKFSLKHKLETFPTDSLNAFITEKGRQRVLNKIASDHKITREEALELLLSDPQIQESFRNFKRDRFKDNLKKLGIESYSEDFKKSGIPYIALSYGKQTGTDSGIKMVDSVTVTAFEKNISQFSTPLEFSPSRAQTHKIEKPSSSPGAPAVSVPTTTRDPVINIVKSDDLADTQVPLLPDGARTKLEEIIQDIQAGRISRKKIGNFTYVDLPQVETGSGRGKWRAAFEQTGKEDGKDVFILRGIIDYHGSTPKAWGM</sequence>
<evidence type="ECO:0000259" key="2">
    <source>
        <dbReference type="Pfam" id="PF20178"/>
    </source>
</evidence>